<dbReference type="Proteomes" id="UP000256409">
    <property type="component" value="Unassembled WGS sequence"/>
</dbReference>
<dbReference type="Proteomes" id="UP000600220">
    <property type="component" value="Unassembled WGS sequence"/>
</dbReference>
<evidence type="ECO:0000256" key="1">
    <source>
        <dbReference type="SAM" id="Phobius"/>
    </source>
</evidence>
<dbReference type="RefSeq" id="WP_015728571.1">
    <property type="nucleotide sequence ID" value="NZ_AP019372.1"/>
</dbReference>
<dbReference type="EMBL" id="QEIV01000773">
    <property type="protein sequence ID" value="PWZ98351.1"/>
    <property type="molecule type" value="Genomic_DNA"/>
</dbReference>
<sequence>MAKKSKKSLSVLSTALTGATLVVDFYNSYIYRSKNRKLSYISVGLGLVDVVLSFYLSLGAKSKFTKAWSFFSASRQVWSGIQKIQAIRTRG</sequence>
<reference evidence="6 7" key="1">
    <citation type="journal article" date="2018" name="Vet. Microbiol.">
        <title>Clonal diversity and geographic distribution of methicillin-resistant Staphylococcus pseudintermedius from Australian animals: Discovery of novel sequence types.</title>
        <authorList>
            <person name="Worthing K.A."/>
            <person name="Abraham S."/>
            <person name="Coombs G.W."/>
            <person name="Pang S."/>
            <person name="Saputra S."/>
            <person name="Jordan D."/>
            <person name="Trott D.J."/>
            <person name="Norris J.M."/>
        </authorList>
    </citation>
    <scope>NUCLEOTIDE SEQUENCE [LARGE SCALE GENOMIC DNA]</scope>
    <source>
        <strain evidence="3 7">ST525 1</strain>
        <strain evidence="4 6">ST71 3</strain>
    </source>
</reference>
<evidence type="ECO:0000313" key="2">
    <source>
        <dbReference type="EMBL" id="EGQ4385777.1"/>
    </source>
</evidence>
<dbReference type="GeneID" id="93824248"/>
<proteinExistence type="predicted"/>
<dbReference type="AlphaFoldDB" id="A0A2A4EGW9"/>
<accession>A0A2A4EGW9</accession>
<comment type="caution">
    <text evidence="4">The sequence shown here is derived from an EMBL/GenBank/DDBJ whole genome shotgun (WGS) entry which is preliminary data.</text>
</comment>
<dbReference type="Proteomes" id="UP000246800">
    <property type="component" value="Unassembled WGS sequence"/>
</dbReference>
<keyword evidence="1" id="KW-0472">Membrane</keyword>
<evidence type="ECO:0000313" key="9">
    <source>
        <dbReference type="Proteomes" id="UP000600220"/>
    </source>
</evidence>
<keyword evidence="1" id="KW-0812">Transmembrane</keyword>
<reference evidence="8" key="3">
    <citation type="journal article" date="2018" name="Vet. Microbiol.">
        <title>Molecular epidemiology of methicillin-resistant staphylococci amongst veterinary personnel, personnel-owned pets, patients and the hospital environment of two companion animal veterinary hospitals.</title>
        <authorList>
            <person name="Worthing K.A."/>
            <person name="Brown J."/>
            <person name="Gerber L."/>
            <person name="Abraham S."/>
            <person name="Trott D."/>
            <person name="Norris J.M."/>
        </authorList>
    </citation>
    <scope>NUCLEOTIDE SEQUENCE [LARGE SCALE GENOMIC DNA]</scope>
    <source>
        <strain evidence="8">ST496-2</strain>
    </source>
</reference>
<evidence type="ECO:0000313" key="6">
    <source>
        <dbReference type="Proteomes" id="UP000246351"/>
    </source>
</evidence>
<reference evidence="5" key="2">
    <citation type="journal article" date="2018" name="Vet. Microbiol.">
        <title>Methicillin-resistant staphylococci amongst veterinary personnel, personnel-owned pets, patients and the hospital environment of two small animal veterinary hospitals.</title>
        <authorList>
            <person name="Worthing K.A."/>
            <person name="Brown J."/>
            <person name="Gerber L."/>
            <person name="Abraham S."/>
            <person name="Trott D."/>
            <person name="Norris J.M."/>
        </authorList>
    </citation>
    <scope>NUCLEOTIDE SEQUENCE</scope>
    <source>
        <strain evidence="5">ST496-2</strain>
    </source>
</reference>
<keyword evidence="9" id="KW-1185">Reference proteome</keyword>
<evidence type="ECO:0000313" key="8">
    <source>
        <dbReference type="Proteomes" id="UP000256409"/>
    </source>
</evidence>
<organism evidence="4 6">
    <name type="scientific">Staphylococcus pseudintermedius</name>
    <dbReference type="NCBI Taxonomy" id="283734"/>
    <lineage>
        <taxon>Bacteria</taxon>
        <taxon>Bacillati</taxon>
        <taxon>Bacillota</taxon>
        <taxon>Bacilli</taxon>
        <taxon>Bacillales</taxon>
        <taxon>Staphylococcaceae</taxon>
        <taxon>Staphylococcus</taxon>
        <taxon>Staphylococcus intermedius group</taxon>
    </lineage>
</organism>
<dbReference type="Proteomes" id="UP000246351">
    <property type="component" value="Unassembled WGS sequence"/>
</dbReference>
<dbReference type="EMBL" id="QEIT01000045">
    <property type="protein sequence ID" value="PWZ74210.1"/>
    <property type="molecule type" value="Genomic_DNA"/>
</dbReference>
<gene>
    <name evidence="3" type="ORF">DD902_09115</name>
    <name evidence="4" type="ORF">DD924_08585</name>
    <name evidence="5" type="ORF">DV961_07640</name>
    <name evidence="2" type="ORF">EGV54_12020</name>
</gene>
<reference evidence="2 9" key="4">
    <citation type="submission" date="2018-11" db="EMBL/GenBank/DDBJ databases">
        <authorList>
            <consortium name="Veterinary Laboratory Investigation and Response Network"/>
        </authorList>
    </citation>
    <scope>NUCLEOTIDE SEQUENCE [LARGE SCALE GENOMIC DNA]</scope>
    <source>
        <strain evidence="2 9">SPSE-18-VL-LA-PA-Ryan-0021</strain>
    </source>
</reference>
<name>A0A2A4EGW9_STAPS</name>
<keyword evidence="1" id="KW-1133">Transmembrane helix</keyword>
<dbReference type="EMBL" id="AAXKXX010000025">
    <property type="protein sequence ID" value="EGQ4385777.1"/>
    <property type="molecule type" value="Genomic_DNA"/>
</dbReference>
<dbReference type="OrthoDB" id="2412816at2"/>
<evidence type="ECO:0000313" key="4">
    <source>
        <dbReference type="EMBL" id="PWZ98351.1"/>
    </source>
</evidence>
<evidence type="ECO:0000313" key="7">
    <source>
        <dbReference type="Proteomes" id="UP000246800"/>
    </source>
</evidence>
<evidence type="ECO:0000313" key="5">
    <source>
        <dbReference type="EMBL" id="REA81242.1"/>
    </source>
</evidence>
<feature type="transmembrane region" description="Helical" evidence="1">
    <location>
        <begin position="38"/>
        <end position="58"/>
    </location>
</feature>
<dbReference type="EMBL" id="QQPC01000044">
    <property type="protein sequence ID" value="REA81242.1"/>
    <property type="molecule type" value="Genomic_DNA"/>
</dbReference>
<protein>
    <submittedName>
        <fullName evidence="4">Uncharacterized protein</fullName>
    </submittedName>
</protein>
<evidence type="ECO:0000313" key="3">
    <source>
        <dbReference type="EMBL" id="PWZ74210.1"/>
    </source>
</evidence>